<accession>A0A1I6HKJ1</accession>
<evidence type="ECO:0000256" key="1">
    <source>
        <dbReference type="SAM" id="MobiDB-lite"/>
    </source>
</evidence>
<protein>
    <submittedName>
        <fullName evidence="3">Uncharacterized protein</fullName>
    </submittedName>
</protein>
<name>A0A1I6HKJ1_HALSD</name>
<organism evidence="3 4">
    <name type="scientific">Halorubrum sodomense</name>
    <dbReference type="NCBI Taxonomy" id="35743"/>
    <lineage>
        <taxon>Archaea</taxon>
        <taxon>Methanobacteriati</taxon>
        <taxon>Methanobacteriota</taxon>
        <taxon>Stenosarchaea group</taxon>
        <taxon>Halobacteria</taxon>
        <taxon>Halobacteriales</taxon>
        <taxon>Haloferacaceae</taxon>
        <taxon>Halorubrum</taxon>
    </lineage>
</organism>
<dbReference type="OrthoDB" id="328096at2157"/>
<feature type="transmembrane region" description="Helical" evidence="2">
    <location>
        <begin position="47"/>
        <end position="67"/>
    </location>
</feature>
<feature type="compositionally biased region" description="Basic and acidic residues" evidence="1">
    <location>
        <begin position="128"/>
        <end position="146"/>
    </location>
</feature>
<dbReference type="RefSeq" id="WP_092923342.1">
    <property type="nucleotide sequence ID" value="NZ_FOYN01000004.1"/>
</dbReference>
<dbReference type="STRING" id="35743.SAMN04487937_2710"/>
<keyword evidence="2" id="KW-0812">Transmembrane</keyword>
<keyword evidence="4" id="KW-1185">Reference proteome</keyword>
<proteinExistence type="predicted"/>
<keyword evidence="2" id="KW-1133">Transmembrane helix</keyword>
<dbReference type="Proteomes" id="UP000198932">
    <property type="component" value="Unassembled WGS sequence"/>
</dbReference>
<reference evidence="4" key="1">
    <citation type="submission" date="2016-10" db="EMBL/GenBank/DDBJ databases">
        <authorList>
            <person name="Varghese N."/>
            <person name="Submissions S."/>
        </authorList>
    </citation>
    <scope>NUCLEOTIDE SEQUENCE [LARGE SCALE GENOMIC DNA]</scope>
    <source>
        <strain evidence="4">RD 26</strain>
    </source>
</reference>
<feature type="transmembrane region" description="Helical" evidence="2">
    <location>
        <begin position="6"/>
        <end position="27"/>
    </location>
</feature>
<dbReference type="EMBL" id="FOYN01000004">
    <property type="protein sequence ID" value="SFR54946.1"/>
    <property type="molecule type" value="Genomic_DNA"/>
</dbReference>
<evidence type="ECO:0000256" key="2">
    <source>
        <dbReference type="SAM" id="Phobius"/>
    </source>
</evidence>
<gene>
    <name evidence="3" type="ORF">SAMN04487937_2710</name>
</gene>
<feature type="region of interest" description="Disordered" evidence="1">
    <location>
        <begin position="112"/>
        <end position="146"/>
    </location>
</feature>
<feature type="compositionally biased region" description="Acidic residues" evidence="1">
    <location>
        <begin position="118"/>
        <end position="127"/>
    </location>
</feature>
<keyword evidence="2" id="KW-0472">Membrane</keyword>
<sequence>MTSLALAVLEITAISVPLVAILVIQILRTDKLNEFVPDDLLRYVNRLLIATSLLFVLAIVSSMSLAFESGLSLWGLASVTFLGMGLALLAIVVLFFPLVALTLFGENTEQATLSETTSESEDGEEDLPPQRKEGSTEKTADSEKET</sequence>
<evidence type="ECO:0000313" key="3">
    <source>
        <dbReference type="EMBL" id="SFR54946.1"/>
    </source>
</evidence>
<dbReference type="AlphaFoldDB" id="A0A1I6HKJ1"/>
<feature type="transmembrane region" description="Helical" evidence="2">
    <location>
        <begin position="73"/>
        <end position="104"/>
    </location>
</feature>
<evidence type="ECO:0000313" key="4">
    <source>
        <dbReference type="Proteomes" id="UP000198932"/>
    </source>
</evidence>